<gene>
    <name evidence="2" type="ORF">GCM10022229_12140</name>
</gene>
<organism evidence="2 3">
    <name type="scientific">Luteimonas lutimaris</name>
    <dbReference type="NCBI Taxonomy" id="698645"/>
    <lineage>
        <taxon>Bacteria</taxon>
        <taxon>Pseudomonadati</taxon>
        <taxon>Pseudomonadota</taxon>
        <taxon>Gammaproteobacteria</taxon>
        <taxon>Lysobacterales</taxon>
        <taxon>Lysobacteraceae</taxon>
        <taxon>Luteimonas</taxon>
    </lineage>
</organism>
<name>A0ABP7MCX0_9GAMM</name>
<protein>
    <submittedName>
        <fullName evidence="2">DUF1684 domain-containing protein</fullName>
    </submittedName>
</protein>
<evidence type="ECO:0000256" key="1">
    <source>
        <dbReference type="SAM" id="SignalP"/>
    </source>
</evidence>
<keyword evidence="3" id="KW-1185">Reference proteome</keyword>
<dbReference type="RefSeq" id="WP_425561852.1">
    <property type="nucleotide sequence ID" value="NZ_BAAAZU010000004.1"/>
</dbReference>
<evidence type="ECO:0000313" key="3">
    <source>
        <dbReference type="Proteomes" id="UP001501727"/>
    </source>
</evidence>
<dbReference type="InterPro" id="IPR012467">
    <property type="entry name" value="DUF1684"/>
</dbReference>
<proteinExistence type="predicted"/>
<evidence type="ECO:0000313" key="2">
    <source>
        <dbReference type="EMBL" id="GAA3920069.1"/>
    </source>
</evidence>
<dbReference type="Proteomes" id="UP001501727">
    <property type="component" value="Unassembled WGS sequence"/>
</dbReference>
<feature type="chain" id="PRO_5047516099" evidence="1">
    <location>
        <begin position="20"/>
        <end position="313"/>
    </location>
</feature>
<dbReference type="PROSITE" id="PS51257">
    <property type="entry name" value="PROKAR_LIPOPROTEIN"/>
    <property type="match status" value="1"/>
</dbReference>
<dbReference type="PANTHER" id="PTHR41913">
    <property type="entry name" value="DUF1684 DOMAIN-CONTAINING PROTEIN"/>
    <property type="match status" value="1"/>
</dbReference>
<reference evidence="3" key="1">
    <citation type="journal article" date="2019" name="Int. J. Syst. Evol. Microbiol.">
        <title>The Global Catalogue of Microorganisms (GCM) 10K type strain sequencing project: providing services to taxonomists for standard genome sequencing and annotation.</title>
        <authorList>
            <consortium name="The Broad Institute Genomics Platform"/>
            <consortium name="The Broad Institute Genome Sequencing Center for Infectious Disease"/>
            <person name="Wu L."/>
            <person name="Ma J."/>
        </authorList>
    </citation>
    <scope>NUCLEOTIDE SEQUENCE [LARGE SCALE GENOMIC DNA]</scope>
    <source>
        <strain evidence="3">JCM 16916</strain>
    </source>
</reference>
<accession>A0ABP7MCX0</accession>
<dbReference type="Pfam" id="PF07920">
    <property type="entry name" value="DUF1684"/>
    <property type="match status" value="1"/>
</dbReference>
<sequence length="313" mass="33806">MFKPLILGLALAGCTLTLAGCGGSPQPQTGDDTMQADPKFIADEEAWRARRDEGLRKPDGWTSLVGLHWIELKAHFIGSDEGSGIRLAKGPPKLGLLEQDGERVFFTPEKGVAVTVDDTPVTGRVELHDDTSETPSVLGFDEGKGLVTVIVRDGRRALRVKHADAETRTQFAGLEYWPADPSWKIRGRFVPNPPGKTIPVADIIGSINDEPSPGAVEFERDGKTWRIDALDEGDGNLFLVFADRTNGHGSYGAGRFLYADPPDADGNVVIDFNQSYNPPCAFTPFATCPLPPPENRLDLAVTAGEKKYAGSAH</sequence>
<dbReference type="PANTHER" id="PTHR41913:SF1">
    <property type="entry name" value="DUF1684 DOMAIN-CONTAINING PROTEIN"/>
    <property type="match status" value="1"/>
</dbReference>
<feature type="signal peptide" evidence="1">
    <location>
        <begin position="1"/>
        <end position="19"/>
    </location>
</feature>
<dbReference type="EMBL" id="BAAAZU010000004">
    <property type="protein sequence ID" value="GAA3920069.1"/>
    <property type="molecule type" value="Genomic_DNA"/>
</dbReference>
<keyword evidence="1" id="KW-0732">Signal</keyword>
<comment type="caution">
    <text evidence="2">The sequence shown here is derived from an EMBL/GenBank/DDBJ whole genome shotgun (WGS) entry which is preliminary data.</text>
</comment>